<feature type="compositionally biased region" description="Polar residues" evidence="1">
    <location>
        <begin position="62"/>
        <end position="77"/>
    </location>
</feature>
<keyword evidence="3" id="KW-1185">Reference proteome</keyword>
<feature type="compositionally biased region" description="Basic and acidic residues" evidence="1">
    <location>
        <begin position="256"/>
        <end position="265"/>
    </location>
</feature>
<feature type="compositionally biased region" description="Basic residues" evidence="1">
    <location>
        <begin position="83"/>
        <end position="95"/>
    </location>
</feature>
<evidence type="ECO:0000256" key="1">
    <source>
        <dbReference type="SAM" id="MobiDB-lite"/>
    </source>
</evidence>
<dbReference type="Proteomes" id="UP000594262">
    <property type="component" value="Unplaced"/>
</dbReference>
<organism evidence="2 3">
    <name type="scientific">Clytia hemisphaerica</name>
    <dbReference type="NCBI Taxonomy" id="252671"/>
    <lineage>
        <taxon>Eukaryota</taxon>
        <taxon>Metazoa</taxon>
        <taxon>Cnidaria</taxon>
        <taxon>Hydrozoa</taxon>
        <taxon>Hydroidolina</taxon>
        <taxon>Leptothecata</taxon>
        <taxon>Obeliida</taxon>
        <taxon>Clytiidae</taxon>
        <taxon>Clytia</taxon>
    </lineage>
</organism>
<dbReference type="RefSeq" id="XP_066923165.1">
    <property type="nucleotide sequence ID" value="XM_067067064.1"/>
</dbReference>
<accession>A0A7M5UTU7</accession>
<feature type="region of interest" description="Disordered" evidence="1">
    <location>
        <begin position="238"/>
        <end position="278"/>
    </location>
</feature>
<protein>
    <submittedName>
        <fullName evidence="2">Uncharacterized protein</fullName>
    </submittedName>
</protein>
<proteinExistence type="predicted"/>
<evidence type="ECO:0000313" key="2">
    <source>
        <dbReference type="EnsemblMetazoa" id="CLYHEMP004096.1"/>
    </source>
</evidence>
<dbReference type="AlphaFoldDB" id="A0A7M5UTU7"/>
<dbReference type="GeneID" id="136810496"/>
<name>A0A7M5UTU7_9CNID</name>
<dbReference type="PANTHER" id="PTHR23313:SF0">
    <property type="entry name" value="TESTIS-EXPRESSED PROTEIN 9"/>
    <property type="match status" value="1"/>
</dbReference>
<dbReference type="PANTHER" id="PTHR23313">
    <property type="entry name" value="TSEC1-RELATED"/>
    <property type="match status" value="1"/>
</dbReference>
<reference evidence="2" key="1">
    <citation type="submission" date="2021-01" db="UniProtKB">
        <authorList>
            <consortium name="EnsemblMetazoa"/>
        </authorList>
    </citation>
    <scope>IDENTIFICATION</scope>
</reference>
<evidence type="ECO:0000313" key="3">
    <source>
        <dbReference type="Proteomes" id="UP000594262"/>
    </source>
</evidence>
<dbReference type="OrthoDB" id="269872at2759"/>
<sequence>MSNNKKKNNASLMHKEQEFKDLNAALEEKTASLINDVESVLRGQELFFNDLHSTEKDLSDMSLGTQSIDGTEANTTEDSLRKPPAKKKLSVKKRPLSGPVTGAKKREMKQNGRPKTSINTIHGKETSPLNLVSDRAAFADRINTLEMEAADDLYTPSHLNEGVLPEAANELSSDATIRFLKAKLRVMQEELENVANECRQKASKVTELQSEMKESNMQQTNLLKKNEQLQKTIEKQKKLQTDLQTKNSDLESDVTSLKKELDGTKRSNKQSSANRNTLEVRLNRALEEVEKYKQALKKSKESTKAVNDTDRKCLDQLQNENKRLESQKNDLMIAFKKQLKLIDILKRQKMHIEAAKMLEFTEEEFIRALDWNNTT</sequence>
<feature type="region of interest" description="Disordered" evidence="1">
    <location>
        <begin position="59"/>
        <end position="122"/>
    </location>
</feature>
<dbReference type="EnsemblMetazoa" id="CLYHEMT004096.1">
    <property type="protein sequence ID" value="CLYHEMP004096.1"/>
    <property type="gene ID" value="CLYHEMG004096"/>
</dbReference>